<dbReference type="EMBL" id="BOOP01000004">
    <property type="protein sequence ID" value="GII36199.1"/>
    <property type="molecule type" value="Genomic_DNA"/>
</dbReference>
<dbReference type="AlphaFoldDB" id="A0A8J3XD72"/>
<reference evidence="2 3" key="1">
    <citation type="submission" date="2021-01" db="EMBL/GenBank/DDBJ databases">
        <title>Whole genome shotgun sequence of Planotetraspora phitsanulokensis NBRC 104273.</title>
        <authorList>
            <person name="Komaki H."/>
            <person name="Tamura T."/>
        </authorList>
    </citation>
    <scope>NUCLEOTIDE SEQUENCE [LARGE SCALE GENOMIC DNA]</scope>
    <source>
        <strain evidence="2 3">NBRC 104273</strain>
    </source>
</reference>
<keyword evidence="1" id="KW-0472">Membrane</keyword>
<keyword evidence="1" id="KW-0812">Transmembrane</keyword>
<keyword evidence="1" id="KW-1133">Transmembrane helix</keyword>
<organism evidence="2 3">
    <name type="scientific">Planotetraspora phitsanulokensis</name>
    <dbReference type="NCBI Taxonomy" id="575192"/>
    <lineage>
        <taxon>Bacteria</taxon>
        <taxon>Bacillati</taxon>
        <taxon>Actinomycetota</taxon>
        <taxon>Actinomycetes</taxon>
        <taxon>Streptosporangiales</taxon>
        <taxon>Streptosporangiaceae</taxon>
        <taxon>Planotetraspora</taxon>
    </lineage>
</organism>
<proteinExistence type="predicted"/>
<evidence type="ECO:0000313" key="2">
    <source>
        <dbReference type="EMBL" id="GII36199.1"/>
    </source>
</evidence>
<gene>
    <name evidence="2" type="ORF">Pph01_12020</name>
</gene>
<accession>A0A8J3XD72</accession>
<keyword evidence="3" id="KW-1185">Reference proteome</keyword>
<evidence type="ECO:0000313" key="3">
    <source>
        <dbReference type="Proteomes" id="UP000622547"/>
    </source>
</evidence>
<name>A0A8J3XD72_9ACTN</name>
<protein>
    <submittedName>
        <fullName evidence="2">Uncharacterized protein</fullName>
    </submittedName>
</protein>
<sequence>MIDKRTAIHAQTGAVLLATPGNERRDPDLAGLPAVLVVAVAAVGVVRVWSPAGPAATAPHWWDRVDERHQMSQDQAHTLAEAAIA</sequence>
<evidence type="ECO:0000256" key="1">
    <source>
        <dbReference type="SAM" id="Phobius"/>
    </source>
</evidence>
<comment type="caution">
    <text evidence="2">The sequence shown here is derived from an EMBL/GenBank/DDBJ whole genome shotgun (WGS) entry which is preliminary data.</text>
</comment>
<feature type="transmembrane region" description="Helical" evidence="1">
    <location>
        <begin position="29"/>
        <end position="49"/>
    </location>
</feature>
<dbReference type="Proteomes" id="UP000622547">
    <property type="component" value="Unassembled WGS sequence"/>
</dbReference>